<name>A0ABV0BEY5_9SPHN</name>
<accession>A0ABV0BEY5</accession>
<evidence type="ECO:0000313" key="2">
    <source>
        <dbReference type="EMBL" id="MEN3749638.1"/>
    </source>
</evidence>
<reference evidence="2 3" key="1">
    <citation type="submission" date="2024-05" db="EMBL/GenBank/DDBJ databases">
        <title>Sphingomonas sp. HF-S3 16S ribosomal RNA gene Genome sequencing and assembly.</title>
        <authorList>
            <person name="Lee H."/>
        </authorList>
    </citation>
    <scope>NUCLEOTIDE SEQUENCE [LARGE SCALE GENOMIC DNA]</scope>
    <source>
        <strain evidence="2 3">HF-S3</strain>
    </source>
</reference>
<evidence type="ECO:0000259" key="1">
    <source>
        <dbReference type="Pfam" id="PF13577"/>
    </source>
</evidence>
<protein>
    <submittedName>
        <fullName evidence="2">Nuclear transport factor 2 family protein</fullName>
    </submittedName>
</protein>
<dbReference type="InterPro" id="IPR037401">
    <property type="entry name" value="SnoaL-like"/>
</dbReference>
<dbReference type="Proteomes" id="UP001427805">
    <property type="component" value="Unassembled WGS sequence"/>
</dbReference>
<dbReference type="SUPFAM" id="SSF54427">
    <property type="entry name" value="NTF2-like"/>
    <property type="match status" value="1"/>
</dbReference>
<evidence type="ECO:0000313" key="3">
    <source>
        <dbReference type="Proteomes" id="UP001427805"/>
    </source>
</evidence>
<keyword evidence="3" id="KW-1185">Reference proteome</keyword>
<proteinExistence type="predicted"/>
<dbReference type="Gene3D" id="3.10.450.50">
    <property type="match status" value="1"/>
</dbReference>
<feature type="domain" description="SnoaL-like" evidence="1">
    <location>
        <begin position="32"/>
        <end position="148"/>
    </location>
</feature>
<sequence length="157" mass="17086">MIKLLIAATALSLAGGPASVQRIPADFASVGEDRRAIEALLATYTRAVSTKDQALFETLLLSRDIPFSGIGAALPADGNAAGLANYERFRKGVFEGRPFTQRFRQVRIEQDGALANVRLVFVNSTADGQSWGWKTLQLVKAGGRWKIASEFYTSHKQ</sequence>
<dbReference type="Pfam" id="PF13577">
    <property type="entry name" value="SnoaL_4"/>
    <property type="match status" value="1"/>
</dbReference>
<dbReference type="InterPro" id="IPR032710">
    <property type="entry name" value="NTF2-like_dom_sf"/>
</dbReference>
<comment type="caution">
    <text evidence="2">The sequence shown here is derived from an EMBL/GenBank/DDBJ whole genome shotgun (WGS) entry which is preliminary data.</text>
</comment>
<dbReference type="EMBL" id="JBDIZK010000015">
    <property type="protein sequence ID" value="MEN3749638.1"/>
    <property type="molecule type" value="Genomic_DNA"/>
</dbReference>
<dbReference type="RefSeq" id="WP_346248682.1">
    <property type="nucleotide sequence ID" value="NZ_JBDIZK010000015.1"/>
</dbReference>
<gene>
    <name evidence="2" type="ORF">TPR58_20865</name>
</gene>
<organism evidence="2 3">
    <name type="scientific">Sphingomonas rustica</name>
    <dbReference type="NCBI Taxonomy" id="3103142"/>
    <lineage>
        <taxon>Bacteria</taxon>
        <taxon>Pseudomonadati</taxon>
        <taxon>Pseudomonadota</taxon>
        <taxon>Alphaproteobacteria</taxon>
        <taxon>Sphingomonadales</taxon>
        <taxon>Sphingomonadaceae</taxon>
        <taxon>Sphingomonas</taxon>
    </lineage>
</organism>